<dbReference type="CDD" id="cd06532">
    <property type="entry name" value="Glyco_transf_25"/>
    <property type="match status" value="1"/>
</dbReference>
<gene>
    <name evidence="3" type="ORF">CKF59_01640</name>
</gene>
<sequence>MEYPYLNQSLQLSFVGFSQIISFLINAQKRLDTKERYTRLNPHQDLSELAYAPPDQEAHMTSKEFDSLLGKSPAEIFNVDSLRKNFSLYLADASTPIPVLSNPDLYRIQVVDLRKLPVFQLILTTPKMGLNILNQIFGFDKFDRNATVHPAVLNLLSTSVRKELEDYLEQQVPNERAKTISALDGLYRIMQLNLQMLAYGQGQIYDYATIIEPTVSLANDWKPKVDAAIAYARKQKLTYGIFSLGYFQKDSLSFMPVDYVEQELGFKTQDQLMFNFKGRKLEKVLPYTVELQKEWEEKLQQEPHNFGLNFILLTGKLEEGKPRGRGATGYILNLRELDQLVAPAGVATQEFASFTQDQQVFNVQKALRFAKEHKATRGEIFNDRFNGNDHFNQVWAKLKTLLSWDMLHVLSPTFPLVAKINPAVLSFNRPLLNYSQQVFIYNKRPAYYVSFYEIKQNNTLKNFLVNTPQNINWVLRPLASLRDFNLEYRDENFEDSYRRLGPEILEFTFSVKELFKRILANPVLKEYDYIFISNTHQHLPPELFQAVNNFLTKGQAEPAFRTPLTDKVTSGEQKTKVSSFANTAIGVSGEHTNRLSRKNRRQLSTQQHSRDLNNKIEEAIEKLKRKEERQELNKTATKEQELKVEDFTHNENLSLLELIKQQDAKDKARYHAHMEKEVDNSMARTAYLGQVLEQHTKPQSLTQHITGIESTVPLVLLDGYSNNFLFKLVNKSRLPVWNNNCVEFPQTATESFFSIPSFKKNPYPISYIYPTAITKIAPRADGTPRTSIVKLLNQTNQLTLVEREQLQHFLRGQQESKNKPNVEFDKFAFVPVELWRELKQAQCELIKNAFMAKQSMQLMKGEIEAKEVLAEEKFATLTSEEYLELAEQIGMKHFITPASAKVESYLAQIFETTHRKYGPFPYRLIKDLASDDSREDPVLKARAIAQKNGYRVATVGQRLYYASPEALEGIRLLFYFSKYYHITPYHAIEHKKVEGAIIEEDIAYEHLSIWLDYEKLYLKPVKDNVKIINRDLLARAFGYDVTQRDQHRLLKYLEEQGLRGDEFNFIGYTRFSPLRGLTTSYFAQLLVPGQVDPYPVYLDKIKALEGATGGAVSASNKEFQYLIAQQQALEPWSTRIRFLSTGYRYPQVSMPLFEEYLERRLPKLEAVNRDLFRRVLQYYQNHQEIRKDVILLDSMVTIPQERTLALQFGDDSLSYRNIPSTWIISKSLIRQSAAIWQEDDWHLGKLLQLVAKNQRIAFLAQSPLRKLPIEQVVEKVQVFNQQYQVPSIHELLQWSRGHNFVTQRISQLALTQNEYVAQIASTYQHQASYPPAHTLQPGYGANHLMPEADWQQVEQRNSRGGSFAEEQEKGLLTTTGFHASFDELDDEEDNTSYHQVETTSFYNQEEEEKETVNPIEKVAPQRKTKGAWWKFGLFADNEEEEVKPQAKNKQAKPQEFKTAPVKTMSFNPDVERSIKGSQAKFEDNLSSRVKPDDFAGFTSELQTGKPTFTQTFAFNDGLNPHVRASKEEIISEVKPSFGGNTLIKRAQYFVERKLANNEAIIFGYRKQGQSKAKGNTDLGVQISPSSDYAKYLKRLDLLNAKNRGKSIQEIEREDLIELDKLVRSSVFAAYPRLEQQAADVGIITDNRNTTQTLSQLKVKVLNLDTQFYRWEQMYKQLSSSLVASVQRIDGVRGDQLSDKVIQDNFAQDKFILCNRRQASTREVGAALAHRKALLSALYDEAIDQNDFVLICEDDIIFSADWQARITRILQQATNEPIDAITLLHPRLDSEMRYPLELHNAQIISLSAWHYMASPELPQLVEAPVYQPISAACYLVRKSAIARAVQRGILDQVGSCASDLVNFLDIWPDRVRLAVPTLAHSNYQVNTMDSLFHTYQKLGSVYCFSHRKIKWK</sequence>
<dbReference type="InterPro" id="IPR002654">
    <property type="entry name" value="Glyco_trans_25"/>
</dbReference>
<comment type="caution">
    <text evidence="3">The sequence shown here is derived from an EMBL/GenBank/DDBJ whole genome shotgun (WGS) entry which is preliminary data.</text>
</comment>
<dbReference type="Proteomes" id="UP000265964">
    <property type="component" value="Unassembled WGS sequence"/>
</dbReference>
<organism evidence="3 4">
    <name type="scientific">Psittacicella gerlachiana</name>
    <dbReference type="NCBI Taxonomy" id="2028574"/>
    <lineage>
        <taxon>Bacteria</taxon>
        <taxon>Pseudomonadati</taxon>
        <taxon>Pseudomonadota</taxon>
        <taxon>Gammaproteobacteria</taxon>
        <taxon>Pasteurellales</taxon>
        <taxon>Psittacicellaceae</taxon>
        <taxon>Psittacicella</taxon>
    </lineage>
</organism>
<feature type="region of interest" description="Disordered" evidence="1">
    <location>
        <begin position="590"/>
        <end position="609"/>
    </location>
</feature>
<keyword evidence="4" id="KW-1185">Reference proteome</keyword>
<evidence type="ECO:0000313" key="3">
    <source>
        <dbReference type="EMBL" id="RIY37487.1"/>
    </source>
</evidence>
<protein>
    <recommendedName>
        <fullName evidence="2">Glycosyl transferase family 25 domain-containing protein</fullName>
    </recommendedName>
</protein>
<reference evidence="3 4" key="1">
    <citation type="submission" date="2017-08" db="EMBL/GenBank/DDBJ databases">
        <title>Reclassification of Bisgaard taxon 37 and 44.</title>
        <authorList>
            <person name="Christensen H."/>
        </authorList>
    </citation>
    <scope>NUCLEOTIDE SEQUENCE [LARGE SCALE GENOMIC DNA]</scope>
    <source>
        <strain evidence="3 4">EEAB3T1</strain>
    </source>
</reference>
<dbReference type="EMBL" id="NRJF01000041">
    <property type="protein sequence ID" value="RIY37487.1"/>
    <property type="molecule type" value="Genomic_DNA"/>
</dbReference>
<name>A0A3A1YN70_9GAMM</name>
<proteinExistence type="predicted"/>
<dbReference type="RefSeq" id="WP_119534245.1">
    <property type="nucleotide sequence ID" value="NZ_NRJF01000041.1"/>
</dbReference>
<feature type="domain" description="Glycosyl transferase family 25" evidence="2">
    <location>
        <begin position="1659"/>
        <end position="1773"/>
    </location>
</feature>
<evidence type="ECO:0000259" key="2">
    <source>
        <dbReference type="Pfam" id="PF01755"/>
    </source>
</evidence>
<dbReference type="Pfam" id="PF01755">
    <property type="entry name" value="Glyco_transf_25"/>
    <property type="match status" value="1"/>
</dbReference>
<evidence type="ECO:0000256" key="1">
    <source>
        <dbReference type="SAM" id="MobiDB-lite"/>
    </source>
</evidence>
<accession>A0A3A1YN70</accession>
<evidence type="ECO:0000313" key="4">
    <source>
        <dbReference type="Proteomes" id="UP000265964"/>
    </source>
</evidence>
<dbReference type="OrthoDB" id="259382at2"/>